<dbReference type="VEuPathDB" id="MicrosporidiaDB:EDEG_01252"/>
<sequence length="311" mass="37238">MNLSRTILCLRDSYQNRIYKNLKVFFDCLKNEESNVFQSNFERRRKVFRYYILTFFFLLKPILLQGNNNRKEDNRIDVFSDNIINGDSPENMFNVFLDIFIRQTTDYKYATDKIILNEEQLFRTENTDKHIYEDICYESIRGLTESEKTRFINVLHDCLIYWKADFLEIGKSIFFGIFYNIFPTDIELISEFDFILNKVKHVKISENDQFFLDIKFFLTLELIMYSKHNTNKEILTHILSNTMLSINASIFHVYSISLIRCILLLIEKPFECFRLQGQITPEGFSFLRKIVFLLAIYTKYKFPSINMVTSL</sequence>
<dbReference type="InParanoid" id="J9DPR1"/>
<proteinExistence type="predicted"/>
<reference evidence="1 2" key="1">
    <citation type="submission" date="2011-08" db="EMBL/GenBank/DDBJ databases">
        <authorList>
            <person name="Liu Z.J."/>
            <person name="Shi F.L."/>
            <person name="Lu J.Q."/>
            <person name="Li M."/>
            <person name="Wang Z.L."/>
        </authorList>
    </citation>
    <scope>NUCLEOTIDE SEQUENCE [LARGE SCALE GENOMIC DNA]</scope>
    <source>
        <strain evidence="1 2">USNM 41457</strain>
    </source>
</reference>
<reference evidence="2" key="2">
    <citation type="submission" date="2015-07" db="EMBL/GenBank/DDBJ databases">
        <title>Contrasting host-pathogen interactions and genome evolution in two generalist and specialist microsporidian pathogens of mosquitoes.</title>
        <authorList>
            <consortium name="The Broad Institute Genomics Platform"/>
            <consortium name="The Broad Institute Genome Sequencing Center for Infectious Disease"/>
            <person name="Cuomo C.A."/>
            <person name="Sanscrainte N.D."/>
            <person name="Goldberg J.M."/>
            <person name="Heiman D."/>
            <person name="Young S."/>
            <person name="Zeng Q."/>
            <person name="Becnel J.J."/>
            <person name="Birren B.W."/>
        </authorList>
    </citation>
    <scope>NUCLEOTIDE SEQUENCE [LARGE SCALE GENOMIC DNA]</scope>
    <source>
        <strain evidence="2">USNM 41457</strain>
    </source>
</reference>
<dbReference type="Proteomes" id="UP000003163">
    <property type="component" value="Unassembled WGS sequence"/>
</dbReference>
<dbReference type="AlphaFoldDB" id="J9DPR1"/>
<dbReference type="HOGENOM" id="CLU_894363_0_0_1"/>
<gene>
    <name evidence="1" type="ORF">EDEG_01252</name>
</gene>
<dbReference type="EMBL" id="AFBI03000017">
    <property type="protein sequence ID" value="EJW04540.1"/>
    <property type="molecule type" value="Genomic_DNA"/>
</dbReference>
<protein>
    <submittedName>
        <fullName evidence="1">Uncharacterized protein</fullName>
    </submittedName>
</protein>
<accession>J9DPR1</accession>
<evidence type="ECO:0000313" key="1">
    <source>
        <dbReference type="EMBL" id="EJW04540.1"/>
    </source>
</evidence>
<name>J9DPR1_EDHAE</name>
<evidence type="ECO:0000313" key="2">
    <source>
        <dbReference type="Proteomes" id="UP000003163"/>
    </source>
</evidence>
<comment type="caution">
    <text evidence="1">The sequence shown here is derived from an EMBL/GenBank/DDBJ whole genome shotgun (WGS) entry which is preliminary data.</text>
</comment>
<organism evidence="1 2">
    <name type="scientific">Edhazardia aedis (strain USNM 41457)</name>
    <name type="common">Microsporidian parasite</name>
    <dbReference type="NCBI Taxonomy" id="1003232"/>
    <lineage>
        <taxon>Eukaryota</taxon>
        <taxon>Fungi</taxon>
        <taxon>Fungi incertae sedis</taxon>
        <taxon>Microsporidia</taxon>
        <taxon>Edhazardia</taxon>
    </lineage>
</organism>
<keyword evidence="2" id="KW-1185">Reference proteome</keyword>